<dbReference type="Proteomes" id="UP000000763">
    <property type="component" value="Chromosome 7"/>
</dbReference>
<gene>
    <name evidence="3" type="primary">OJ1199_H01.124</name>
    <name evidence="2" type="ORF">P0453G03.7</name>
</gene>
<sequence length="208" mass="21737">MARGSTGGCLPMGLATTPRTDVGRGQDLGGGGRRAAWICSAIDFIDMEGGVAFIDIAMDGAEGAVDVDALDDDLGVVDQARRLTRPICFTALVKICEGLKMGGVPMRVSEGPCIEAQQLTKEVQDDQRPTRSLTARGGPRARAGRRGAADRGQLDPVAAEVAPTWCLRGCHAGRREVEEGIGRNGRRTAAANGGANHGDTSESEHTGR</sequence>
<evidence type="ECO:0000313" key="2">
    <source>
        <dbReference type="EMBL" id="BAC79811.1"/>
    </source>
</evidence>
<feature type="region of interest" description="Disordered" evidence="1">
    <location>
        <begin position="177"/>
        <end position="208"/>
    </location>
</feature>
<reference evidence="4" key="4">
    <citation type="journal article" date="2008" name="Nucleic Acids Res.">
        <title>The rice annotation project database (RAP-DB): 2008 update.</title>
        <authorList>
            <consortium name="The rice annotation project (RAP)"/>
        </authorList>
    </citation>
    <scope>GENOME REANNOTATION</scope>
    <source>
        <strain evidence="4">cv. Nipponbare</strain>
    </source>
</reference>
<reference evidence="4" key="3">
    <citation type="journal article" date="2005" name="Nature">
        <title>The map-based sequence of the rice genome.</title>
        <authorList>
            <consortium name="International rice genome sequencing project (IRGSP)"/>
            <person name="Matsumoto T."/>
            <person name="Wu J."/>
            <person name="Kanamori H."/>
            <person name="Katayose Y."/>
            <person name="Fujisawa M."/>
            <person name="Namiki N."/>
            <person name="Mizuno H."/>
            <person name="Yamamoto K."/>
            <person name="Antonio B.A."/>
            <person name="Baba T."/>
            <person name="Sakata K."/>
            <person name="Nagamura Y."/>
            <person name="Aoki H."/>
            <person name="Arikawa K."/>
            <person name="Arita K."/>
            <person name="Bito T."/>
            <person name="Chiden Y."/>
            <person name="Fujitsuka N."/>
            <person name="Fukunaka R."/>
            <person name="Hamada M."/>
            <person name="Harada C."/>
            <person name="Hayashi A."/>
            <person name="Hijishita S."/>
            <person name="Honda M."/>
            <person name="Hosokawa S."/>
            <person name="Ichikawa Y."/>
            <person name="Idonuma A."/>
            <person name="Iijima M."/>
            <person name="Ikeda M."/>
            <person name="Ikeno M."/>
            <person name="Ito K."/>
            <person name="Ito S."/>
            <person name="Ito T."/>
            <person name="Ito Y."/>
            <person name="Ito Y."/>
            <person name="Iwabuchi A."/>
            <person name="Kamiya K."/>
            <person name="Karasawa W."/>
            <person name="Kurita K."/>
            <person name="Katagiri S."/>
            <person name="Kikuta A."/>
            <person name="Kobayashi H."/>
            <person name="Kobayashi N."/>
            <person name="Machita K."/>
            <person name="Maehara T."/>
            <person name="Masukawa M."/>
            <person name="Mizubayashi T."/>
            <person name="Mukai Y."/>
            <person name="Nagasaki H."/>
            <person name="Nagata Y."/>
            <person name="Naito S."/>
            <person name="Nakashima M."/>
            <person name="Nakama Y."/>
            <person name="Nakamichi Y."/>
            <person name="Nakamura M."/>
            <person name="Meguro A."/>
            <person name="Negishi M."/>
            <person name="Ohta I."/>
            <person name="Ohta T."/>
            <person name="Okamoto M."/>
            <person name="Ono N."/>
            <person name="Saji S."/>
            <person name="Sakaguchi M."/>
            <person name="Sakai K."/>
            <person name="Shibata M."/>
            <person name="Shimokawa T."/>
            <person name="Song J."/>
            <person name="Takazaki Y."/>
            <person name="Terasawa K."/>
            <person name="Tsugane M."/>
            <person name="Tsuji K."/>
            <person name="Ueda S."/>
            <person name="Waki K."/>
            <person name="Yamagata H."/>
            <person name="Yamamoto M."/>
            <person name="Yamamoto S."/>
            <person name="Yamane H."/>
            <person name="Yoshiki S."/>
            <person name="Yoshihara R."/>
            <person name="Yukawa K."/>
            <person name="Zhong H."/>
            <person name="Yano M."/>
            <person name="Yuan Q."/>
            <person name="Ouyang S."/>
            <person name="Liu J."/>
            <person name="Jones K.M."/>
            <person name="Gansberger K."/>
            <person name="Moffat K."/>
            <person name="Hill J."/>
            <person name="Bera J."/>
            <person name="Fadrosh D."/>
            <person name="Jin S."/>
            <person name="Johri S."/>
            <person name="Kim M."/>
            <person name="Overton L."/>
            <person name="Reardon M."/>
            <person name="Tsitrin T."/>
            <person name="Vuong H."/>
            <person name="Weaver B."/>
            <person name="Ciecko A."/>
            <person name="Tallon L."/>
            <person name="Jackson J."/>
            <person name="Pai G."/>
            <person name="Aken S.V."/>
            <person name="Utterback T."/>
            <person name="Reidmuller S."/>
            <person name="Feldblyum T."/>
            <person name="Hsiao J."/>
            <person name="Zismann V."/>
            <person name="Iobst S."/>
            <person name="de Vazeille A.R."/>
            <person name="Buell C.R."/>
            <person name="Ying K."/>
            <person name="Li Y."/>
            <person name="Lu T."/>
            <person name="Huang Y."/>
            <person name="Zhao Q."/>
            <person name="Feng Q."/>
            <person name="Zhang L."/>
            <person name="Zhu J."/>
            <person name="Weng Q."/>
            <person name="Mu J."/>
            <person name="Lu Y."/>
            <person name="Fan D."/>
            <person name="Liu Y."/>
            <person name="Guan J."/>
            <person name="Zhang Y."/>
            <person name="Yu S."/>
            <person name="Liu X."/>
            <person name="Zhang Y."/>
            <person name="Hong G."/>
            <person name="Han B."/>
            <person name="Choisne N."/>
            <person name="Demange N."/>
            <person name="Orjeda G."/>
            <person name="Samain S."/>
            <person name="Cattolico L."/>
            <person name="Pelletier E."/>
            <person name="Couloux A."/>
            <person name="Segurens B."/>
            <person name="Wincker P."/>
            <person name="D'Hont A."/>
            <person name="Scarpelli C."/>
            <person name="Weissenbach J."/>
            <person name="Salanoubat M."/>
            <person name="Quetier F."/>
            <person name="Yu Y."/>
            <person name="Kim H.R."/>
            <person name="Rambo T."/>
            <person name="Currie J."/>
            <person name="Collura K."/>
            <person name="Luo M."/>
            <person name="Yang T."/>
            <person name="Ammiraju J.S.S."/>
            <person name="Engler F."/>
            <person name="Soderlund C."/>
            <person name="Wing R.A."/>
            <person name="Palmer L.E."/>
            <person name="de la Bastide M."/>
            <person name="Spiegel L."/>
            <person name="Nascimento L."/>
            <person name="Zutavern T."/>
            <person name="O'Shaughnessy A."/>
            <person name="Dike S."/>
            <person name="Dedhia N."/>
            <person name="Preston R."/>
            <person name="Balija V."/>
            <person name="McCombie W.R."/>
            <person name="Chow T."/>
            <person name="Chen H."/>
            <person name="Chung M."/>
            <person name="Chen C."/>
            <person name="Shaw J."/>
            <person name="Wu H."/>
            <person name="Hsiao K."/>
            <person name="Chao Y."/>
            <person name="Chu M."/>
            <person name="Cheng C."/>
            <person name="Hour A."/>
            <person name="Lee P."/>
            <person name="Lin S."/>
            <person name="Lin Y."/>
            <person name="Liou J."/>
            <person name="Liu S."/>
            <person name="Hsing Y."/>
            <person name="Raghuvanshi S."/>
            <person name="Mohanty A."/>
            <person name="Bharti A.K."/>
            <person name="Gaur A."/>
            <person name="Gupta V."/>
            <person name="Kumar D."/>
            <person name="Ravi V."/>
            <person name="Vij S."/>
            <person name="Kapur A."/>
            <person name="Khurana P."/>
            <person name="Khurana P."/>
            <person name="Khurana J.P."/>
            <person name="Tyagi A.K."/>
            <person name="Gaikwad K."/>
            <person name="Singh A."/>
            <person name="Dalal V."/>
            <person name="Srivastava S."/>
            <person name="Dixit A."/>
            <person name="Pal A.K."/>
            <person name="Ghazi I.A."/>
            <person name="Yadav M."/>
            <person name="Pandit A."/>
            <person name="Bhargava A."/>
            <person name="Sureshbabu K."/>
            <person name="Batra K."/>
            <person name="Sharma T.R."/>
            <person name="Mohapatra T."/>
            <person name="Singh N.K."/>
            <person name="Messing J."/>
            <person name="Nelson A.B."/>
            <person name="Fuks G."/>
            <person name="Kavchok S."/>
            <person name="Keizer G."/>
            <person name="Linton E."/>
            <person name="Llaca V."/>
            <person name="Song R."/>
            <person name="Tanyolac B."/>
            <person name="Young S."/>
            <person name="Ho-Il K."/>
            <person name="Hahn J.H."/>
            <person name="Sangsakoo G."/>
            <person name="Vanavichit A."/>
            <person name="de Mattos Luiz.A.T."/>
            <person name="Zimmer P.D."/>
            <person name="Malone G."/>
            <person name="Dellagostin O."/>
            <person name="de Oliveira A.C."/>
            <person name="Bevan M."/>
            <person name="Bancroft I."/>
            <person name="Minx P."/>
            <person name="Cordum H."/>
            <person name="Wilson R."/>
            <person name="Cheng Z."/>
            <person name="Jin W."/>
            <person name="Jiang J."/>
            <person name="Leong S.A."/>
            <person name="Iwama H."/>
            <person name="Gojobori T."/>
            <person name="Itoh T."/>
            <person name="Niimura Y."/>
            <person name="Fujii Y."/>
            <person name="Habara T."/>
            <person name="Sakai H."/>
            <person name="Sato Y."/>
            <person name="Wilson G."/>
            <person name="Kumar K."/>
            <person name="McCouch S."/>
            <person name="Juretic N."/>
            <person name="Hoen D."/>
            <person name="Wright S."/>
            <person name="Bruskiewich R."/>
            <person name="Bureau T."/>
            <person name="Miyao A."/>
            <person name="Hirochika H."/>
            <person name="Nishikawa T."/>
            <person name="Kadowaki K."/>
            <person name="Sugiura M."/>
            <person name="Burr B."/>
            <person name="Sasaki T."/>
        </authorList>
    </citation>
    <scope>NUCLEOTIDE SEQUENCE [LARGE SCALE GENOMIC DNA]</scope>
    <source>
        <strain evidence="4">cv. Nipponbare</strain>
    </source>
</reference>
<feature type="region of interest" description="Disordered" evidence="1">
    <location>
        <begin position="121"/>
        <end position="155"/>
    </location>
</feature>
<dbReference type="AlphaFoldDB" id="Q7XIA7"/>
<reference evidence="2" key="2">
    <citation type="submission" date="2001-10" db="EMBL/GenBank/DDBJ databases">
        <title>Oryza sativa nipponbare(GA3) genomic DNA, chromosome 7, PAC clone:P0453G03.</title>
        <authorList>
            <person name="Sasaki T."/>
            <person name="Matsumoto T."/>
            <person name="Yamamoto K."/>
        </authorList>
    </citation>
    <scope>NUCLEOTIDE SEQUENCE</scope>
</reference>
<organism evidence="2 4">
    <name type="scientific">Oryza sativa subsp. japonica</name>
    <name type="common">Rice</name>
    <dbReference type="NCBI Taxonomy" id="39947"/>
    <lineage>
        <taxon>Eukaryota</taxon>
        <taxon>Viridiplantae</taxon>
        <taxon>Streptophyta</taxon>
        <taxon>Embryophyta</taxon>
        <taxon>Tracheophyta</taxon>
        <taxon>Spermatophyta</taxon>
        <taxon>Magnoliopsida</taxon>
        <taxon>Liliopsida</taxon>
        <taxon>Poales</taxon>
        <taxon>Poaceae</taxon>
        <taxon>BOP clade</taxon>
        <taxon>Oryzoideae</taxon>
        <taxon>Oryzeae</taxon>
        <taxon>Oryzinae</taxon>
        <taxon>Oryza</taxon>
        <taxon>Oryza sativa</taxon>
    </lineage>
</organism>
<accession>Q7XIA7</accession>
<proteinExistence type="predicted"/>
<evidence type="ECO:0000256" key="1">
    <source>
        <dbReference type="SAM" id="MobiDB-lite"/>
    </source>
</evidence>
<reference evidence="3" key="1">
    <citation type="submission" date="2001-09" db="EMBL/GenBank/DDBJ databases">
        <title>Oryza sativa nipponbare(GA3) genomic DNA, chromosome 7, BAC clone:OJ1199_H01.</title>
        <authorList>
            <person name="Sasaki T."/>
            <person name="Matsumoto T."/>
            <person name="Yamamoto K."/>
        </authorList>
    </citation>
    <scope>NUCLEOTIDE SEQUENCE</scope>
</reference>
<feature type="region of interest" description="Disordered" evidence="1">
    <location>
        <begin position="1"/>
        <end position="32"/>
    </location>
</feature>
<evidence type="ECO:0000313" key="4">
    <source>
        <dbReference type="Proteomes" id="UP000000763"/>
    </source>
</evidence>
<dbReference type="EMBL" id="AP004182">
    <property type="protein sequence ID" value="BAD30480.1"/>
    <property type="molecule type" value="Genomic_DNA"/>
</dbReference>
<protein>
    <submittedName>
        <fullName evidence="2">Uncharacterized protein</fullName>
    </submittedName>
</protein>
<feature type="compositionally biased region" description="Basic and acidic residues" evidence="1">
    <location>
        <begin position="199"/>
        <end position="208"/>
    </location>
</feature>
<name>Q7XIA7_ORYSJ</name>
<evidence type="ECO:0000313" key="3">
    <source>
        <dbReference type="EMBL" id="BAD30480.1"/>
    </source>
</evidence>
<dbReference type="EMBL" id="AP004276">
    <property type="protein sequence ID" value="BAC79811.1"/>
    <property type="molecule type" value="Genomic_DNA"/>
</dbReference>